<name>A0ABW7ZHR5_9ACTN</name>
<evidence type="ECO:0000256" key="1">
    <source>
        <dbReference type="SAM" id="MobiDB-lite"/>
    </source>
</evidence>
<dbReference type="InterPro" id="IPR023393">
    <property type="entry name" value="START-like_dom_sf"/>
</dbReference>
<evidence type="ECO:0008006" key="4">
    <source>
        <dbReference type="Google" id="ProtNLM"/>
    </source>
</evidence>
<comment type="caution">
    <text evidence="2">The sequence shown here is derived from an EMBL/GenBank/DDBJ whole genome shotgun (WGS) entry which is preliminary data.</text>
</comment>
<feature type="region of interest" description="Disordered" evidence="1">
    <location>
        <begin position="1"/>
        <end position="51"/>
    </location>
</feature>
<proteinExistence type="predicted"/>
<dbReference type="RefSeq" id="WP_396770742.1">
    <property type="nucleotide sequence ID" value="NZ_JBITLA010000011.1"/>
</dbReference>
<evidence type="ECO:0000313" key="2">
    <source>
        <dbReference type="EMBL" id="MFI7262387.1"/>
    </source>
</evidence>
<dbReference type="SUPFAM" id="SSF55961">
    <property type="entry name" value="Bet v1-like"/>
    <property type="match status" value="1"/>
</dbReference>
<gene>
    <name evidence="2" type="ORF">ACIBP4_08830</name>
</gene>
<dbReference type="Proteomes" id="UP001612812">
    <property type="component" value="Unassembled WGS sequence"/>
</dbReference>
<dbReference type="EMBL" id="JBITLE010000003">
    <property type="protein sequence ID" value="MFI7262387.1"/>
    <property type="molecule type" value="Genomic_DNA"/>
</dbReference>
<reference evidence="2 3" key="1">
    <citation type="submission" date="2024-10" db="EMBL/GenBank/DDBJ databases">
        <title>The Natural Products Discovery Center: Release of the First 8490 Sequenced Strains for Exploring Actinobacteria Biosynthetic Diversity.</title>
        <authorList>
            <person name="Kalkreuter E."/>
            <person name="Kautsar S.A."/>
            <person name="Yang D."/>
            <person name="Bader C.D."/>
            <person name="Teijaro C.N."/>
            <person name="Fluegel L."/>
            <person name="Davis C.M."/>
            <person name="Simpson J.R."/>
            <person name="Lauterbach L."/>
            <person name="Steele A.D."/>
            <person name="Gui C."/>
            <person name="Meng S."/>
            <person name="Li G."/>
            <person name="Viehrig K."/>
            <person name="Ye F."/>
            <person name="Su P."/>
            <person name="Kiefer A.F."/>
            <person name="Nichols A."/>
            <person name="Cepeda A.J."/>
            <person name="Yan W."/>
            <person name="Fan B."/>
            <person name="Jiang Y."/>
            <person name="Adhikari A."/>
            <person name="Zheng C.-J."/>
            <person name="Schuster L."/>
            <person name="Cowan T.M."/>
            <person name="Smanski M.J."/>
            <person name="Chevrette M.G."/>
            <person name="De Carvalho L.P.S."/>
            <person name="Shen B."/>
        </authorList>
    </citation>
    <scope>NUCLEOTIDE SEQUENCE [LARGE SCALE GENOMIC DNA]</scope>
    <source>
        <strain evidence="2 3">NPDC049845</strain>
    </source>
</reference>
<keyword evidence="3" id="KW-1185">Reference proteome</keyword>
<protein>
    <recommendedName>
        <fullName evidence="4">DUF4287 domain-containing protein</fullName>
    </recommendedName>
</protein>
<evidence type="ECO:0000313" key="3">
    <source>
        <dbReference type="Proteomes" id="UP001612812"/>
    </source>
</evidence>
<organism evidence="2 3">
    <name type="scientific">Micromonospora maritima</name>
    <dbReference type="NCBI Taxonomy" id="986711"/>
    <lineage>
        <taxon>Bacteria</taxon>
        <taxon>Bacillati</taxon>
        <taxon>Actinomycetota</taxon>
        <taxon>Actinomycetes</taxon>
        <taxon>Micromonosporales</taxon>
        <taxon>Micromonosporaceae</taxon>
        <taxon>Micromonospora</taxon>
    </lineage>
</organism>
<dbReference type="Gene3D" id="3.30.530.20">
    <property type="match status" value="1"/>
</dbReference>
<feature type="compositionally biased region" description="Basic residues" evidence="1">
    <location>
        <begin position="1"/>
        <end position="12"/>
    </location>
</feature>
<sequence>MTRQKSFKSRVRTRMDKTGESYTTARRQLLARTEPSPTPEVAPAGGRTQQDRISDALLRERTGQDWAGWFDRLDAWGAVDRTHTETARWLVDTHGIPGWWAQTVTVGYEQARGLRAPGQRRGGGFEAGGSRTVAVPVETLFHAFVDEPARRRWLPDVEVRVRTATAPKTFRADWAGGPSRIVVGLTPLGPAKSRVAVLHEKLADAGEAERLKAYWRERLATLKALLEREAAR</sequence>
<accession>A0ABW7ZHR5</accession>